<dbReference type="Gene3D" id="3.40.50.300">
    <property type="entry name" value="P-loop containing nucleotide triphosphate hydrolases"/>
    <property type="match status" value="1"/>
</dbReference>
<dbReference type="SUPFAM" id="SSF52540">
    <property type="entry name" value="P-loop containing nucleoside triphosphate hydrolases"/>
    <property type="match status" value="1"/>
</dbReference>
<dbReference type="PROSITE" id="PS50043">
    <property type="entry name" value="HTH_LUXR_2"/>
    <property type="match status" value="1"/>
</dbReference>
<keyword evidence="5" id="KW-1185">Reference proteome</keyword>
<dbReference type="EMBL" id="PVTF01000022">
    <property type="protein sequence ID" value="PRY31599.1"/>
    <property type="molecule type" value="Genomic_DNA"/>
</dbReference>
<gene>
    <name evidence="4" type="ORF">CLV43_1225</name>
</gene>
<feature type="domain" description="HTH luxR-type" evidence="3">
    <location>
        <begin position="865"/>
        <end position="930"/>
    </location>
</feature>
<comment type="caution">
    <text evidence="4">The sequence shown here is derived from an EMBL/GenBank/DDBJ whole genome shotgun (WGS) entry which is preliminary data.</text>
</comment>
<dbReference type="GO" id="GO:0006355">
    <property type="term" value="P:regulation of DNA-templated transcription"/>
    <property type="evidence" value="ECO:0007669"/>
    <property type="project" value="InterPro"/>
</dbReference>
<dbReference type="Proteomes" id="UP000239494">
    <property type="component" value="Unassembled WGS sequence"/>
</dbReference>
<dbReference type="SMART" id="SM00421">
    <property type="entry name" value="HTH_LUXR"/>
    <property type="match status" value="1"/>
</dbReference>
<dbReference type="Pfam" id="PF13191">
    <property type="entry name" value="AAA_16"/>
    <property type="match status" value="1"/>
</dbReference>
<evidence type="ECO:0000256" key="2">
    <source>
        <dbReference type="ARBA" id="ARBA00022840"/>
    </source>
</evidence>
<dbReference type="AlphaFoldDB" id="A0A2T0SDV9"/>
<dbReference type="InterPro" id="IPR000792">
    <property type="entry name" value="Tscrpt_reg_LuxR_C"/>
</dbReference>
<evidence type="ECO:0000313" key="4">
    <source>
        <dbReference type="EMBL" id="PRY31599.1"/>
    </source>
</evidence>
<organism evidence="4 5">
    <name type="scientific">Umezawaea tangerina</name>
    <dbReference type="NCBI Taxonomy" id="84725"/>
    <lineage>
        <taxon>Bacteria</taxon>
        <taxon>Bacillati</taxon>
        <taxon>Actinomycetota</taxon>
        <taxon>Actinomycetes</taxon>
        <taxon>Pseudonocardiales</taxon>
        <taxon>Pseudonocardiaceae</taxon>
        <taxon>Umezawaea</taxon>
    </lineage>
</organism>
<dbReference type="CDD" id="cd06170">
    <property type="entry name" value="LuxR_C_like"/>
    <property type="match status" value="1"/>
</dbReference>
<dbReference type="PANTHER" id="PTHR16305:SF35">
    <property type="entry name" value="TRANSCRIPTIONAL ACTIVATOR DOMAIN"/>
    <property type="match status" value="1"/>
</dbReference>
<dbReference type="InterPro" id="IPR011990">
    <property type="entry name" value="TPR-like_helical_dom_sf"/>
</dbReference>
<reference evidence="4 5" key="1">
    <citation type="submission" date="2018-03" db="EMBL/GenBank/DDBJ databases">
        <title>Genomic Encyclopedia of Archaeal and Bacterial Type Strains, Phase II (KMG-II): from individual species to whole genera.</title>
        <authorList>
            <person name="Goeker M."/>
        </authorList>
    </citation>
    <scope>NUCLEOTIDE SEQUENCE [LARGE SCALE GENOMIC DNA]</scope>
    <source>
        <strain evidence="4 5">DSM 44720</strain>
    </source>
</reference>
<dbReference type="Gene3D" id="1.25.40.10">
    <property type="entry name" value="Tetratricopeptide repeat domain"/>
    <property type="match status" value="1"/>
</dbReference>
<evidence type="ECO:0000259" key="3">
    <source>
        <dbReference type="PROSITE" id="PS50043"/>
    </source>
</evidence>
<name>A0A2T0SDV9_9PSEU</name>
<dbReference type="PRINTS" id="PR00038">
    <property type="entry name" value="HTHLUXR"/>
</dbReference>
<sequence length="934" mass="101512">MLVERTRELATLQHVLEDCLRGRSGVAMITGARATGKTALLHAFGEEVQRSGALLLNASCTAGERSLPLGVLSQLQRNIPLELCSGDRAAYLAGLLEEAASPIRTGESDADGAEVKRGHVLHQLGAALLNIAEQRPIVVVVDDAQYMDDLSKETLRHVLGRLRSASVAVVFTECVGSREPRSLFHTEFLRHPHCHSIRLTLLSPAGVGEMVASELDARIADAFGAQYYEVTGGNPLLVRALLEDQQRVRLGHGDAPVAEPVVGEGFAEAVMSCLHRGDPAVREAAYALAVLDAQSDRPKLFGRMTDRCAKTAAKDIESLVVMGLLRGDSYRHPAIREAVMDDALANADLPDLHLKAAWLLAQDGAEPRTVASHLVAAGTDCPEWAQPLLREAAEAALLDDEVEEAVEYLELAVRDQADEETPIELVMMLVRLKLRLSPASALQHVPALGEAMREGKLLGRGLLWFVRFLVVHGRVDDVTEGLSRLVERMDELDEHSKAEITITRMWALGSYPEIVSGLPAEVSDADRVSVDLDMRVQAATALTKVIGGHFDDGVVMTAERVLQSANLAEEPTEEVSAALRTLLYLEKLDSAKSWCDTLMTDRHESSSPPGWRGELAMIRAEVALRMGDLGAARQYARFAMDKVDPRTWGASVGMALGTLLQATTAMGKFDEAAEALAQRVPQHIYRGRYGLHYLFAKGHHHLSTRQLPAALGDFLSCGELMVKWHLDSPGLLPWRTGAAEVYLRLGNQAKARELVDQQLALPVMGPSLSRGMAMRVKAATLDLRQRSQLLHGALDEVQAAGGQLEVARVLADLSHTHHQLGEPDRARMMVRRAWRVAKDCQAEPLCAQLIPDQNRSAGSSGEGAAEVGAATLSDAERRVAGLAALGHTNREIANKLYVTISTVEQHLTKAYRKLNVTQRKDLPADLWSDAASIA</sequence>
<dbReference type="Pfam" id="PF00196">
    <property type="entry name" value="GerE"/>
    <property type="match status" value="1"/>
</dbReference>
<evidence type="ECO:0000256" key="1">
    <source>
        <dbReference type="ARBA" id="ARBA00022741"/>
    </source>
</evidence>
<protein>
    <submittedName>
        <fullName evidence="4">Regulatory LuxR family protein</fullName>
    </submittedName>
</protein>
<dbReference type="GO" id="GO:0005524">
    <property type="term" value="F:ATP binding"/>
    <property type="evidence" value="ECO:0007669"/>
    <property type="project" value="UniProtKB-KW"/>
</dbReference>
<dbReference type="InterPro" id="IPR036388">
    <property type="entry name" value="WH-like_DNA-bd_sf"/>
</dbReference>
<dbReference type="Gene3D" id="1.10.10.10">
    <property type="entry name" value="Winged helix-like DNA-binding domain superfamily/Winged helix DNA-binding domain"/>
    <property type="match status" value="1"/>
</dbReference>
<dbReference type="GO" id="GO:0005737">
    <property type="term" value="C:cytoplasm"/>
    <property type="evidence" value="ECO:0007669"/>
    <property type="project" value="TreeGrafter"/>
</dbReference>
<evidence type="ECO:0000313" key="5">
    <source>
        <dbReference type="Proteomes" id="UP000239494"/>
    </source>
</evidence>
<dbReference type="InterPro" id="IPR016032">
    <property type="entry name" value="Sig_transdc_resp-reg_C-effctor"/>
</dbReference>
<keyword evidence="1" id="KW-0547">Nucleotide-binding</keyword>
<dbReference type="InterPro" id="IPR041664">
    <property type="entry name" value="AAA_16"/>
</dbReference>
<dbReference type="OrthoDB" id="134933at2"/>
<dbReference type="PANTHER" id="PTHR16305">
    <property type="entry name" value="TESTICULAR SOLUBLE ADENYLYL CYCLASE"/>
    <property type="match status" value="1"/>
</dbReference>
<proteinExistence type="predicted"/>
<keyword evidence="2" id="KW-0067">ATP-binding</keyword>
<dbReference type="RefSeq" id="WP_106196449.1">
    <property type="nucleotide sequence ID" value="NZ_PVTF01000022.1"/>
</dbReference>
<dbReference type="GO" id="GO:0003677">
    <property type="term" value="F:DNA binding"/>
    <property type="evidence" value="ECO:0007669"/>
    <property type="project" value="InterPro"/>
</dbReference>
<dbReference type="SUPFAM" id="SSF46894">
    <property type="entry name" value="C-terminal effector domain of the bipartite response regulators"/>
    <property type="match status" value="1"/>
</dbReference>
<accession>A0A2T0SDV9</accession>
<dbReference type="GO" id="GO:0004016">
    <property type="term" value="F:adenylate cyclase activity"/>
    <property type="evidence" value="ECO:0007669"/>
    <property type="project" value="TreeGrafter"/>
</dbReference>
<dbReference type="InterPro" id="IPR027417">
    <property type="entry name" value="P-loop_NTPase"/>
</dbReference>